<dbReference type="Gene3D" id="3.40.50.1400">
    <property type="match status" value="1"/>
</dbReference>
<evidence type="ECO:0000313" key="4">
    <source>
        <dbReference type="Proteomes" id="UP000002217"/>
    </source>
</evidence>
<dbReference type="STRING" id="485916.Dtox_3731"/>
<dbReference type="AlphaFoldDB" id="C8VWS5"/>
<dbReference type="InterPro" id="IPR002762">
    <property type="entry name" value="CbiX-like"/>
</dbReference>
<dbReference type="InterPro" id="IPR050963">
    <property type="entry name" value="Sirohydro_Cobaltochel/CbiX"/>
</dbReference>
<dbReference type="CDD" id="cd03416">
    <property type="entry name" value="CbiX_SirB_N"/>
    <property type="match status" value="1"/>
</dbReference>
<proteinExistence type="predicted"/>
<protein>
    <submittedName>
        <fullName evidence="3">Cobalamin (Vitamin B12) biosynthesis CbiX protein</fullName>
    </submittedName>
</protein>
<dbReference type="SUPFAM" id="SSF53800">
    <property type="entry name" value="Chelatase"/>
    <property type="match status" value="1"/>
</dbReference>
<evidence type="ECO:0000256" key="1">
    <source>
        <dbReference type="ARBA" id="ARBA00022723"/>
    </source>
</evidence>
<gene>
    <name evidence="3" type="ordered locus">Dtox_3731</name>
</gene>
<dbReference type="Proteomes" id="UP000002217">
    <property type="component" value="Chromosome"/>
</dbReference>
<dbReference type="KEGG" id="dae:Dtox_3731"/>
<evidence type="ECO:0000313" key="3">
    <source>
        <dbReference type="EMBL" id="ACV64439.1"/>
    </source>
</evidence>
<dbReference type="GO" id="GO:0046872">
    <property type="term" value="F:metal ion binding"/>
    <property type="evidence" value="ECO:0007669"/>
    <property type="project" value="UniProtKB-KW"/>
</dbReference>
<dbReference type="PANTHER" id="PTHR33542:SF3">
    <property type="entry name" value="SIROHYDROCHLORIN FERROCHELATASE, CHLOROPLASTIC"/>
    <property type="match status" value="1"/>
</dbReference>
<dbReference type="GO" id="GO:0016829">
    <property type="term" value="F:lyase activity"/>
    <property type="evidence" value="ECO:0007669"/>
    <property type="project" value="UniProtKB-KW"/>
</dbReference>
<dbReference type="PANTHER" id="PTHR33542">
    <property type="entry name" value="SIROHYDROCHLORIN FERROCHELATASE, CHLOROPLASTIC"/>
    <property type="match status" value="1"/>
</dbReference>
<dbReference type="HOGENOM" id="CLU_065901_2_0_9"/>
<organism evidence="3 4">
    <name type="scientific">Desulfofarcimen acetoxidans (strain ATCC 49208 / DSM 771 / KCTC 5769 / VKM B-1644 / 5575)</name>
    <name type="common">Desulfotomaculum acetoxidans</name>
    <dbReference type="NCBI Taxonomy" id="485916"/>
    <lineage>
        <taxon>Bacteria</taxon>
        <taxon>Bacillati</taxon>
        <taxon>Bacillota</taxon>
        <taxon>Clostridia</taxon>
        <taxon>Eubacteriales</taxon>
        <taxon>Peptococcaceae</taxon>
        <taxon>Desulfofarcimen</taxon>
    </lineage>
</organism>
<dbReference type="RefSeq" id="WP_015759123.1">
    <property type="nucleotide sequence ID" value="NC_013216.1"/>
</dbReference>
<sequence length="125" mass="13871">MKKAVVMLGHGSRAVVGEANDIIIEIAQQVKDVLQQDIFEVAYMNPKSGRQNLGEAIDKVMAQGVEKIIIAPLFITNGMHIRYDIPEEIEEAKKKYPNVEIVFARIIGADPVLAKLMADRVTEVL</sequence>
<keyword evidence="2" id="KW-0456">Lyase</keyword>
<reference evidence="3 4" key="1">
    <citation type="journal article" date="2009" name="Stand. Genomic Sci.">
        <title>Complete genome sequence of Desulfotomaculum acetoxidans type strain (5575).</title>
        <authorList>
            <person name="Spring S."/>
            <person name="Lapidus A."/>
            <person name="Schroder M."/>
            <person name="Gleim D."/>
            <person name="Sims D."/>
            <person name="Meincke L."/>
            <person name="Glavina Del Rio T."/>
            <person name="Tice H."/>
            <person name="Copeland A."/>
            <person name="Cheng J.F."/>
            <person name="Lucas S."/>
            <person name="Chen F."/>
            <person name="Nolan M."/>
            <person name="Bruce D."/>
            <person name="Goodwin L."/>
            <person name="Pitluck S."/>
            <person name="Ivanova N."/>
            <person name="Mavromatis K."/>
            <person name="Mikhailova N."/>
            <person name="Pati A."/>
            <person name="Chen A."/>
            <person name="Palaniappan K."/>
            <person name="Land M."/>
            <person name="Hauser L."/>
            <person name="Chang Y.J."/>
            <person name="Jeffries C.D."/>
            <person name="Chain P."/>
            <person name="Saunders E."/>
            <person name="Brettin T."/>
            <person name="Detter J.C."/>
            <person name="Goker M."/>
            <person name="Bristow J."/>
            <person name="Eisen J.A."/>
            <person name="Markowitz V."/>
            <person name="Hugenholtz P."/>
            <person name="Kyrpides N.C."/>
            <person name="Klenk H.P."/>
            <person name="Han C."/>
        </authorList>
    </citation>
    <scope>NUCLEOTIDE SEQUENCE [LARGE SCALE GENOMIC DNA]</scope>
    <source>
        <strain evidence="4">ATCC 49208 / DSM 771 / VKM B-1644</strain>
    </source>
</reference>
<dbReference type="OrthoDB" id="9797895at2"/>
<dbReference type="EMBL" id="CP001720">
    <property type="protein sequence ID" value="ACV64439.1"/>
    <property type="molecule type" value="Genomic_DNA"/>
</dbReference>
<name>C8VWS5_DESAS</name>
<keyword evidence="4" id="KW-1185">Reference proteome</keyword>
<accession>C8VWS5</accession>
<evidence type="ECO:0000256" key="2">
    <source>
        <dbReference type="ARBA" id="ARBA00023239"/>
    </source>
</evidence>
<dbReference type="eggNOG" id="COG2138">
    <property type="taxonomic scope" value="Bacteria"/>
</dbReference>
<keyword evidence="1" id="KW-0479">Metal-binding</keyword>
<dbReference type="Pfam" id="PF01903">
    <property type="entry name" value="CbiX"/>
    <property type="match status" value="1"/>
</dbReference>